<feature type="domain" description="HAMP" evidence="15">
    <location>
        <begin position="327"/>
        <end position="379"/>
    </location>
</feature>
<dbReference type="CDD" id="cd18773">
    <property type="entry name" value="PDC1_HK_sensor"/>
    <property type="match status" value="1"/>
</dbReference>
<dbReference type="Gene3D" id="6.10.340.10">
    <property type="match status" value="1"/>
</dbReference>
<dbReference type="SUPFAM" id="SSF55874">
    <property type="entry name" value="ATPase domain of HSP90 chaperone/DNA topoisomerase II/histidine kinase"/>
    <property type="match status" value="1"/>
</dbReference>
<dbReference type="SMART" id="SM00304">
    <property type="entry name" value="HAMP"/>
    <property type="match status" value="1"/>
</dbReference>
<evidence type="ECO:0000256" key="12">
    <source>
        <dbReference type="SAM" id="Coils"/>
    </source>
</evidence>
<dbReference type="RefSeq" id="WP_091236946.1">
    <property type="nucleotide sequence ID" value="NZ_FMKA01000051.1"/>
</dbReference>
<evidence type="ECO:0000256" key="9">
    <source>
        <dbReference type="ARBA" id="ARBA00022989"/>
    </source>
</evidence>
<accession>A0A1D3TYS5</accession>
<gene>
    <name evidence="16" type="ORF">SAMN05421730_10519</name>
</gene>
<feature type="transmembrane region" description="Helical" evidence="13">
    <location>
        <begin position="306"/>
        <end position="330"/>
    </location>
</feature>
<dbReference type="EC" id="2.7.13.3" evidence="3"/>
<dbReference type="InterPro" id="IPR036890">
    <property type="entry name" value="HATPase_C_sf"/>
</dbReference>
<evidence type="ECO:0000256" key="4">
    <source>
        <dbReference type="ARBA" id="ARBA00022475"/>
    </source>
</evidence>
<dbReference type="AlphaFoldDB" id="A0A1D3TYS5"/>
<evidence type="ECO:0000256" key="5">
    <source>
        <dbReference type="ARBA" id="ARBA00022553"/>
    </source>
</evidence>
<evidence type="ECO:0000256" key="11">
    <source>
        <dbReference type="ARBA" id="ARBA00023136"/>
    </source>
</evidence>
<keyword evidence="6" id="KW-0808">Transferase</keyword>
<dbReference type="GO" id="GO:0000155">
    <property type="term" value="F:phosphorelay sensor kinase activity"/>
    <property type="evidence" value="ECO:0007669"/>
    <property type="project" value="InterPro"/>
</dbReference>
<keyword evidence="9 13" id="KW-1133">Transmembrane helix</keyword>
<comment type="subcellular location">
    <subcellularLocation>
        <location evidence="2">Cell membrane</location>
        <topology evidence="2">Multi-pass membrane protein</topology>
    </subcellularLocation>
</comment>
<evidence type="ECO:0000256" key="3">
    <source>
        <dbReference type="ARBA" id="ARBA00012438"/>
    </source>
</evidence>
<dbReference type="PRINTS" id="PR00344">
    <property type="entry name" value="BCTRLSENSOR"/>
</dbReference>
<feature type="coiled-coil region" evidence="12">
    <location>
        <begin position="367"/>
        <end position="394"/>
    </location>
</feature>
<feature type="transmembrane region" description="Helical" evidence="13">
    <location>
        <begin position="7"/>
        <end position="30"/>
    </location>
</feature>
<dbReference type="GO" id="GO:0005886">
    <property type="term" value="C:plasma membrane"/>
    <property type="evidence" value="ECO:0007669"/>
    <property type="project" value="UniProtKB-SubCell"/>
</dbReference>
<organism evidence="16 17">
    <name type="scientific">Anaerobium acetethylicum</name>
    <dbReference type="NCBI Taxonomy" id="1619234"/>
    <lineage>
        <taxon>Bacteria</taxon>
        <taxon>Bacillati</taxon>
        <taxon>Bacillota</taxon>
        <taxon>Clostridia</taxon>
        <taxon>Lachnospirales</taxon>
        <taxon>Lachnospiraceae</taxon>
        <taxon>Anaerobium</taxon>
    </lineage>
</organism>
<dbReference type="InterPro" id="IPR010559">
    <property type="entry name" value="Sig_transdc_His_kin_internal"/>
</dbReference>
<dbReference type="Pfam" id="PF00672">
    <property type="entry name" value="HAMP"/>
    <property type="match status" value="1"/>
</dbReference>
<dbReference type="InterPro" id="IPR003594">
    <property type="entry name" value="HATPase_dom"/>
</dbReference>
<dbReference type="STRING" id="1619234.SAMN05421730_10519"/>
<evidence type="ECO:0000259" key="14">
    <source>
        <dbReference type="PROSITE" id="PS50109"/>
    </source>
</evidence>
<dbReference type="PANTHER" id="PTHR34220">
    <property type="entry name" value="SENSOR HISTIDINE KINASE YPDA"/>
    <property type="match status" value="1"/>
</dbReference>
<dbReference type="PROSITE" id="PS50885">
    <property type="entry name" value="HAMP"/>
    <property type="match status" value="1"/>
</dbReference>
<evidence type="ECO:0000313" key="17">
    <source>
        <dbReference type="Proteomes" id="UP000199315"/>
    </source>
</evidence>
<evidence type="ECO:0000256" key="8">
    <source>
        <dbReference type="ARBA" id="ARBA00022777"/>
    </source>
</evidence>
<dbReference type="Pfam" id="PF06580">
    <property type="entry name" value="His_kinase"/>
    <property type="match status" value="1"/>
</dbReference>
<dbReference type="EMBL" id="FMKA01000051">
    <property type="protein sequence ID" value="SCP99656.1"/>
    <property type="molecule type" value="Genomic_DNA"/>
</dbReference>
<dbReference type="PANTHER" id="PTHR34220:SF7">
    <property type="entry name" value="SENSOR HISTIDINE KINASE YPDA"/>
    <property type="match status" value="1"/>
</dbReference>
<keyword evidence="4" id="KW-1003">Cell membrane</keyword>
<keyword evidence="17" id="KW-1185">Reference proteome</keyword>
<dbReference type="InterPro" id="IPR050640">
    <property type="entry name" value="Bact_2-comp_sensor_kinase"/>
</dbReference>
<proteinExistence type="predicted"/>
<feature type="domain" description="Histidine kinase" evidence="14">
    <location>
        <begin position="485"/>
        <end position="594"/>
    </location>
</feature>
<dbReference type="Gene3D" id="3.30.450.20">
    <property type="entry name" value="PAS domain"/>
    <property type="match status" value="1"/>
</dbReference>
<dbReference type="InterPro" id="IPR033479">
    <property type="entry name" value="dCache_1"/>
</dbReference>
<evidence type="ECO:0000256" key="2">
    <source>
        <dbReference type="ARBA" id="ARBA00004651"/>
    </source>
</evidence>
<dbReference type="Pfam" id="PF02518">
    <property type="entry name" value="HATPase_c"/>
    <property type="match status" value="1"/>
</dbReference>
<name>A0A1D3TYS5_9FIRM</name>
<dbReference type="PROSITE" id="PS50109">
    <property type="entry name" value="HIS_KIN"/>
    <property type="match status" value="1"/>
</dbReference>
<keyword evidence="10" id="KW-0902">Two-component regulatory system</keyword>
<dbReference type="InterPro" id="IPR005467">
    <property type="entry name" value="His_kinase_dom"/>
</dbReference>
<evidence type="ECO:0000256" key="1">
    <source>
        <dbReference type="ARBA" id="ARBA00000085"/>
    </source>
</evidence>
<dbReference type="OrthoDB" id="9809348at2"/>
<protein>
    <recommendedName>
        <fullName evidence="3">histidine kinase</fullName>
        <ecNumber evidence="3">2.7.13.3</ecNumber>
    </recommendedName>
</protein>
<dbReference type="SUPFAM" id="SSF158472">
    <property type="entry name" value="HAMP domain-like"/>
    <property type="match status" value="1"/>
</dbReference>
<keyword evidence="7 13" id="KW-0812">Transmembrane</keyword>
<dbReference type="Pfam" id="PF02743">
    <property type="entry name" value="dCache_1"/>
    <property type="match status" value="1"/>
</dbReference>
<dbReference type="InterPro" id="IPR003660">
    <property type="entry name" value="HAMP_dom"/>
</dbReference>
<reference evidence="16 17" key="1">
    <citation type="submission" date="2016-09" db="EMBL/GenBank/DDBJ databases">
        <authorList>
            <person name="Capua I."/>
            <person name="De Benedictis P."/>
            <person name="Joannis T."/>
            <person name="Lombin L.H."/>
            <person name="Cattoli G."/>
        </authorList>
    </citation>
    <scope>NUCLEOTIDE SEQUENCE [LARGE SCALE GENOMIC DNA]</scope>
    <source>
        <strain evidence="16 17">GluBS11</strain>
    </source>
</reference>
<dbReference type="CDD" id="cd06225">
    <property type="entry name" value="HAMP"/>
    <property type="match status" value="1"/>
</dbReference>
<keyword evidence="8 16" id="KW-0418">Kinase</keyword>
<keyword evidence="12" id="KW-0175">Coiled coil</keyword>
<comment type="catalytic activity">
    <reaction evidence="1">
        <text>ATP + protein L-histidine = ADP + protein N-phospho-L-histidine.</text>
        <dbReference type="EC" id="2.7.13.3"/>
    </reaction>
</comment>
<evidence type="ECO:0000256" key="10">
    <source>
        <dbReference type="ARBA" id="ARBA00023012"/>
    </source>
</evidence>
<dbReference type="Gene3D" id="3.30.565.10">
    <property type="entry name" value="Histidine kinase-like ATPase, C-terminal domain"/>
    <property type="match status" value="1"/>
</dbReference>
<dbReference type="Proteomes" id="UP000199315">
    <property type="component" value="Unassembled WGS sequence"/>
</dbReference>
<evidence type="ECO:0000256" key="13">
    <source>
        <dbReference type="SAM" id="Phobius"/>
    </source>
</evidence>
<dbReference type="SMART" id="SM00387">
    <property type="entry name" value="HATPase_c"/>
    <property type="match status" value="1"/>
</dbReference>
<evidence type="ECO:0000313" key="16">
    <source>
        <dbReference type="EMBL" id="SCP99656.1"/>
    </source>
</evidence>
<evidence type="ECO:0000256" key="6">
    <source>
        <dbReference type="ARBA" id="ARBA00022679"/>
    </source>
</evidence>
<keyword evidence="5" id="KW-0597">Phosphoprotein</keyword>
<sequence length="594" mass="68348">MKIKNRTLLWTSVVIICSMIIFLLSFIYVYNRILLNNNITYSEKVVKNAVTYLDNYIEELDSIAIGANYNYYLQNYLIQEIDHETGYSSFSNNKSVQDYEISSRLFGNELNDRIDVSSIMIFGRKRLLLYKTMYSYQYVVDSFTEYPWYRDAIEDPDQVKVTGPQKHSFLLGNTDNTVSVSRMIRNYKDGSFLGVILIDVNLNRINEICEGIYHESEGKICVINEDGTVVYEQASGTEKDLSLENNEISKELLDAIRSGKKENLTYSVDGEAYQIVFKRMEKTGWDVMMMTPLSMVQKSAVNTAKLIVGVFVVVLAIMLMLLEVVMTNIVKPISSLQRQVDTIDKGNLELLELPPRSDEIGDLTTSFNHMIDRVKNLEDKIIQEQEDKRKFELQALQGQINPHFLYNTLDSIIWMAEIKDDNVVPMTEALAKLFRISLNQGKETLTIEEELEHARNYLTIQSMRYVNKFEYSIEIQDEVRKMKTIKLIVQPIVENSIYHGIKEKKGKGKISIRAYREGEDIKIEVSDDGIGMNREQCDALLNGKVESDKRRGSGIGFKNVNERIKLYFGKAYFIRIISEVDRGTTVMITIPASE</sequence>
<dbReference type="InterPro" id="IPR004358">
    <property type="entry name" value="Sig_transdc_His_kin-like_C"/>
</dbReference>
<evidence type="ECO:0000259" key="15">
    <source>
        <dbReference type="PROSITE" id="PS50885"/>
    </source>
</evidence>
<keyword evidence="11 13" id="KW-0472">Membrane</keyword>
<evidence type="ECO:0000256" key="7">
    <source>
        <dbReference type="ARBA" id="ARBA00022692"/>
    </source>
</evidence>